<evidence type="ECO:0000256" key="1">
    <source>
        <dbReference type="SAM" id="MobiDB-lite"/>
    </source>
</evidence>
<feature type="region of interest" description="Disordered" evidence="1">
    <location>
        <begin position="263"/>
        <end position="297"/>
    </location>
</feature>
<dbReference type="PANTHER" id="PTHR31913:SF0">
    <property type="entry name" value="VACUOLAR IMPORT AND DEGRADATION PROTEIN 27"/>
    <property type="match status" value="1"/>
</dbReference>
<feature type="compositionally biased region" description="Acidic residues" evidence="1">
    <location>
        <begin position="265"/>
        <end position="277"/>
    </location>
</feature>
<evidence type="ECO:0000313" key="5">
    <source>
        <dbReference type="Proteomes" id="UP000247409"/>
    </source>
</evidence>
<dbReference type="InterPro" id="IPR013863">
    <property type="entry name" value="VID27_C"/>
</dbReference>
<feature type="domain" description="Vid27 PH-like" evidence="3">
    <location>
        <begin position="115"/>
        <end position="236"/>
    </location>
</feature>
<proteinExistence type="predicted"/>
<dbReference type="AlphaFoldDB" id="A0A2V3J0G3"/>
<keyword evidence="5" id="KW-1185">Reference proteome</keyword>
<dbReference type="Pfam" id="PF17747">
    <property type="entry name" value="VID27_PH"/>
    <property type="match status" value="1"/>
</dbReference>
<dbReference type="EMBL" id="NBIV01000018">
    <property type="protein sequence ID" value="PXF47902.1"/>
    <property type="molecule type" value="Genomic_DNA"/>
</dbReference>
<dbReference type="Gene3D" id="2.130.10.10">
    <property type="entry name" value="YVTN repeat-like/Quinoprotein amine dehydrogenase"/>
    <property type="match status" value="1"/>
</dbReference>
<dbReference type="GO" id="GO:0005634">
    <property type="term" value="C:nucleus"/>
    <property type="evidence" value="ECO:0007669"/>
    <property type="project" value="TreeGrafter"/>
</dbReference>
<organism evidence="4 5">
    <name type="scientific">Gracilariopsis chorda</name>
    <dbReference type="NCBI Taxonomy" id="448386"/>
    <lineage>
        <taxon>Eukaryota</taxon>
        <taxon>Rhodophyta</taxon>
        <taxon>Florideophyceae</taxon>
        <taxon>Rhodymeniophycidae</taxon>
        <taxon>Gracilariales</taxon>
        <taxon>Gracilariaceae</taxon>
        <taxon>Gracilariopsis</taxon>
    </lineage>
</organism>
<gene>
    <name evidence="4" type="ORF">BWQ96_02288</name>
</gene>
<dbReference type="SUPFAM" id="SSF101898">
    <property type="entry name" value="NHL repeat"/>
    <property type="match status" value="1"/>
</dbReference>
<dbReference type="InterPro" id="IPR040458">
    <property type="entry name" value="Vid27"/>
</dbReference>
<sequence length="630" mass="70822">MTQPFQHELVVSRANEESTEGDVFPADVVFPIDKSANLEAGDMRLGWSDRAGKRYNFDFEDQDSARDLTEAVASALFQNIHSRIPDSGDEEELRTILEAPPEHTVSDLLEAKGELARAPGELFKYDLETEQFRTMVPDVLLTINSAVVKEDNTRAYLLIVYRADSGVRMLETEISNDMNTQFYSQTMSVVWVLNLESDADAAESSDPSAQICLSVKFCNAEDFVTLRNQYTVCLYEVNHQASIEDLKLKNEDVTYIEDTYRDDVEPMEIDDEEPDENEDRRISEYDPNRRASMSEETDGMINSQLAVSANNDRTFVVRGNKMGVFATNDDGAAFRTTLQFKDQETGSLFNPSNVLLHERDRSMIVLDPSDPTKLRRMDLERGEIVDTWTGGLTGNTPVKAVQRAQKYSNLTDAQEFVGLNKNQLMRMDPRAREFVVQSKRYAASTRAKLECVATTGGGYLAVASENGDIRLFDQIGKNAKTHLPGLGDPIIGIDVSEDGNYVLATTKKYLLIIDTRVKGSEKGGFQKSMGKSKPAPRKLTIKNEDIVKYRMGEIQFTTAHFNTGSSLERSIVTSTGPFVVVWNFRAVKMGRLDSYRIRRYQDNIIADDFAYDNDGRIVVTLPNDVSVARR</sequence>
<name>A0A2V3J0G3_9FLOR</name>
<dbReference type="OrthoDB" id="10251113at2759"/>
<accession>A0A2V3J0G3</accession>
<evidence type="ECO:0000313" key="4">
    <source>
        <dbReference type="EMBL" id="PXF47902.1"/>
    </source>
</evidence>
<evidence type="ECO:0000259" key="3">
    <source>
        <dbReference type="Pfam" id="PF17747"/>
    </source>
</evidence>
<feature type="domain" description="Vacuolar import/degradation Vid27 C-terminal" evidence="2">
    <location>
        <begin position="302"/>
        <end position="629"/>
    </location>
</feature>
<comment type="caution">
    <text evidence="4">The sequence shown here is derived from an EMBL/GenBank/DDBJ whole genome shotgun (WGS) entry which is preliminary data.</text>
</comment>
<dbReference type="InterPro" id="IPR015943">
    <property type="entry name" value="WD40/YVTN_repeat-like_dom_sf"/>
</dbReference>
<reference evidence="4 5" key="1">
    <citation type="journal article" date="2018" name="Mol. Biol. Evol.">
        <title>Analysis of the draft genome of the red seaweed Gracilariopsis chorda provides insights into genome size evolution in Rhodophyta.</title>
        <authorList>
            <person name="Lee J."/>
            <person name="Yang E.C."/>
            <person name="Graf L."/>
            <person name="Yang J.H."/>
            <person name="Qiu H."/>
            <person name="Zel Zion U."/>
            <person name="Chan C.X."/>
            <person name="Stephens T.G."/>
            <person name="Weber A.P.M."/>
            <person name="Boo G.H."/>
            <person name="Boo S.M."/>
            <person name="Kim K.M."/>
            <person name="Shin Y."/>
            <person name="Jung M."/>
            <person name="Lee S.J."/>
            <person name="Yim H.S."/>
            <person name="Lee J.H."/>
            <person name="Bhattacharya D."/>
            <person name="Yoon H.S."/>
        </authorList>
    </citation>
    <scope>NUCLEOTIDE SEQUENCE [LARGE SCALE GENOMIC DNA]</scope>
    <source>
        <strain evidence="4 5">SKKU-2015</strain>
        <tissue evidence="4">Whole body</tissue>
    </source>
</reference>
<protein>
    <submittedName>
        <fullName evidence="4">Vacuolar import and degradation protein 27</fullName>
    </submittedName>
</protein>
<dbReference type="InterPro" id="IPR040768">
    <property type="entry name" value="Vid27_PH"/>
</dbReference>
<dbReference type="Proteomes" id="UP000247409">
    <property type="component" value="Unassembled WGS sequence"/>
</dbReference>
<evidence type="ECO:0000259" key="2">
    <source>
        <dbReference type="Pfam" id="PF08553"/>
    </source>
</evidence>
<feature type="compositionally biased region" description="Basic and acidic residues" evidence="1">
    <location>
        <begin position="278"/>
        <end position="293"/>
    </location>
</feature>
<dbReference type="GO" id="GO:0005737">
    <property type="term" value="C:cytoplasm"/>
    <property type="evidence" value="ECO:0007669"/>
    <property type="project" value="TreeGrafter"/>
</dbReference>
<dbReference type="Pfam" id="PF08553">
    <property type="entry name" value="VID27"/>
    <property type="match status" value="1"/>
</dbReference>
<dbReference type="PANTHER" id="PTHR31913">
    <property type="entry name" value="VACUOLAR IMPORT AND DEGRADATION PROTEIN 27"/>
    <property type="match status" value="1"/>
</dbReference>